<dbReference type="Proteomes" id="UP001060085">
    <property type="component" value="Linkage Group LG06"/>
</dbReference>
<name>A0ACC0AHK6_CATRO</name>
<organism evidence="1 2">
    <name type="scientific">Catharanthus roseus</name>
    <name type="common">Madagascar periwinkle</name>
    <name type="synonym">Vinca rosea</name>
    <dbReference type="NCBI Taxonomy" id="4058"/>
    <lineage>
        <taxon>Eukaryota</taxon>
        <taxon>Viridiplantae</taxon>
        <taxon>Streptophyta</taxon>
        <taxon>Embryophyta</taxon>
        <taxon>Tracheophyta</taxon>
        <taxon>Spermatophyta</taxon>
        <taxon>Magnoliopsida</taxon>
        <taxon>eudicotyledons</taxon>
        <taxon>Gunneridae</taxon>
        <taxon>Pentapetalae</taxon>
        <taxon>asterids</taxon>
        <taxon>lamiids</taxon>
        <taxon>Gentianales</taxon>
        <taxon>Apocynaceae</taxon>
        <taxon>Rauvolfioideae</taxon>
        <taxon>Vinceae</taxon>
        <taxon>Catharanthinae</taxon>
        <taxon>Catharanthus</taxon>
    </lineage>
</organism>
<sequence length="354" mass="35833">MDPNESSGLSSYYQPAPPPPPSSLNPAVTGGGGAATNTSPTNGILPNNPAAAGPTAATSSPMVYSHSAVPSAVSSGLESVKRKRGRPRKYGTPEQAAAAKRLSSGGSSSAPISPPKKKDQAFNSGTAGGGAGGTSSSSKKFQLASLGNSGQSFTPHVITVAAGEDVGQKIMMFLQQSKREICILSASGTISNVSLRQPATSGGSINYEGRFDILSLCGSFVRNEMGGKTGGLSVCLASDGQIIGGGVGGPLKAAGPVQVIVGTFVLDNKKDITGAAKGGDASAGKLPSPIGGASISGVSFWSPNDSYQNIGGSQFMIQSRSTQLEPTQSMQWRDHSGNDLQQSPENGNYEQIPE</sequence>
<evidence type="ECO:0000313" key="1">
    <source>
        <dbReference type="EMBL" id="KAI5659932.1"/>
    </source>
</evidence>
<protein>
    <submittedName>
        <fullName evidence="1">Uncharacterized protein</fullName>
    </submittedName>
</protein>
<gene>
    <name evidence="1" type="ORF">M9H77_28725</name>
</gene>
<accession>A0ACC0AHK6</accession>
<keyword evidence="2" id="KW-1185">Reference proteome</keyword>
<proteinExistence type="predicted"/>
<comment type="caution">
    <text evidence="1">The sequence shown here is derived from an EMBL/GenBank/DDBJ whole genome shotgun (WGS) entry which is preliminary data.</text>
</comment>
<evidence type="ECO:0000313" key="2">
    <source>
        <dbReference type="Proteomes" id="UP001060085"/>
    </source>
</evidence>
<dbReference type="EMBL" id="CM044706">
    <property type="protein sequence ID" value="KAI5659932.1"/>
    <property type="molecule type" value="Genomic_DNA"/>
</dbReference>
<reference evidence="2" key="1">
    <citation type="journal article" date="2023" name="Nat. Plants">
        <title>Single-cell RNA sequencing provides a high-resolution roadmap for understanding the multicellular compartmentation of specialized metabolism.</title>
        <authorList>
            <person name="Sun S."/>
            <person name="Shen X."/>
            <person name="Li Y."/>
            <person name="Li Y."/>
            <person name="Wang S."/>
            <person name="Li R."/>
            <person name="Zhang H."/>
            <person name="Shen G."/>
            <person name="Guo B."/>
            <person name="Wei J."/>
            <person name="Xu J."/>
            <person name="St-Pierre B."/>
            <person name="Chen S."/>
            <person name="Sun C."/>
        </authorList>
    </citation>
    <scope>NUCLEOTIDE SEQUENCE [LARGE SCALE GENOMIC DNA]</scope>
</reference>